<comment type="subcellular location">
    <subcellularLocation>
        <location evidence="1">Cell outer membrane</location>
    </subcellularLocation>
</comment>
<evidence type="ECO:0000256" key="3">
    <source>
        <dbReference type="ARBA" id="ARBA00023136"/>
    </source>
</evidence>
<evidence type="ECO:0000256" key="1">
    <source>
        <dbReference type="ARBA" id="ARBA00004442"/>
    </source>
</evidence>
<dbReference type="Pfam" id="PF13505">
    <property type="entry name" value="OMP_b-brl"/>
    <property type="match status" value="1"/>
</dbReference>
<evidence type="ECO:0000256" key="5">
    <source>
        <dbReference type="ARBA" id="ARBA00038306"/>
    </source>
</evidence>
<comment type="similarity">
    <text evidence="5">Belongs to the Omp25/RopB family.</text>
</comment>
<keyword evidence="2 6" id="KW-0732">Signal</keyword>
<dbReference type="PANTHER" id="PTHR34001:SF3">
    <property type="entry name" value="BLL7405 PROTEIN"/>
    <property type="match status" value="1"/>
</dbReference>
<keyword evidence="3" id="KW-0472">Membrane</keyword>
<dbReference type="EMBL" id="CP029550">
    <property type="protein sequence ID" value="AWN40915.1"/>
    <property type="molecule type" value="Genomic_DNA"/>
</dbReference>
<evidence type="ECO:0000256" key="6">
    <source>
        <dbReference type="SAM" id="SignalP"/>
    </source>
</evidence>
<dbReference type="OrthoDB" id="8455142at2"/>
<organism evidence="8 9">
    <name type="scientific">Methylobacterium durans</name>
    <dbReference type="NCBI Taxonomy" id="2202825"/>
    <lineage>
        <taxon>Bacteria</taxon>
        <taxon>Pseudomonadati</taxon>
        <taxon>Pseudomonadota</taxon>
        <taxon>Alphaproteobacteria</taxon>
        <taxon>Hyphomicrobiales</taxon>
        <taxon>Methylobacteriaceae</taxon>
        <taxon>Methylobacterium</taxon>
    </lineage>
</organism>
<name>A0A2U8W480_9HYPH</name>
<feature type="chain" id="PRO_5016123138" evidence="6">
    <location>
        <begin position="26"/>
        <end position="250"/>
    </location>
</feature>
<feature type="signal peptide" evidence="6">
    <location>
        <begin position="1"/>
        <end position="25"/>
    </location>
</feature>
<keyword evidence="9" id="KW-1185">Reference proteome</keyword>
<dbReference type="PANTHER" id="PTHR34001">
    <property type="entry name" value="BLL7405 PROTEIN"/>
    <property type="match status" value="1"/>
</dbReference>
<feature type="domain" description="Outer membrane protein beta-barrel" evidence="7">
    <location>
        <begin position="44"/>
        <end position="248"/>
    </location>
</feature>
<evidence type="ECO:0000313" key="8">
    <source>
        <dbReference type="EMBL" id="AWN40915.1"/>
    </source>
</evidence>
<proteinExistence type="inferred from homology"/>
<accession>A0A2U8W480</accession>
<reference evidence="9" key="1">
    <citation type="submission" date="2018-05" db="EMBL/GenBank/DDBJ databases">
        <title>Complete Genome Sequence of Methylobacterium sp. 17SD2-17.</title>
        <authorList>
            <person name="Srinivasan S."/>
        </authorList>
    </citation>
    <scope>NUCLEOTIDE SEQUENCE [LARGE SCALE GENOMIC DNA]</scope>
    <source>
        <strain evidence="9">17SD2-17</strain>
    </source>
</reference>
<dbReference type="RefSeq" id="WP_109889476.1">
    <property type="nucleotide sequence ID" value="NZ_CP029550.1"/>
</dbReference>
<protein>
    <submittedName>
        <fullName evidence="8">Porin</fullName>
    </submittedName>
</protein>
<evidence type="ECO:0000256" key="2">
    <source>
        <dbReference type="ARBA" id="ARBA00022729"/>
    </source>
</evidence>
<dbReference type="Proteomes" id="UP000245926">
    <property type="component" value="Chromosome"/>
</dbReference>
<evidence type="ECO:0000313" key="9">
    <source>
        <dbReference type="Proteomes" id="UP000245926"/>
    </source>
</evidence>
<dbReference type="AlphaFoldDB" id="A0A2U8W480"/>
<sequence length="250" mass="26186">MLRTLPAACLTLAALLPASLDGASAADLPRREAPLPALPIPPAFTWTGFYLGVNAGYGFRGAPSTFGDATYGTVTQSSRDRGGFLGGVQAGYNYQLSPGSGLVLGLETDVQGTAFARADAAYLGTTPYYSVAPNLDYFGTARGRVGYAFDRVMIYGTGGFAYGGGGRSGYAGAYTGTLPDSSRIGYAVGGGLEYAFADRWSAKIEALYVNLRRSWANSATVFDASVPAYYGIGRTDPGFAVVRAGLNYRW</sequence>
<dbReference type="InterPro" id="IPR011250">
    <property type="entry name" value="OMP/PagP_B-barrel"/>
</dbReference>
<dbReference type="KEGG" id="mets:DK389_10745"/>
<dbReference type="GO" id="GO:0009279">
    <property type="term" value="C:cell outer membrane"/>
    <property type="evidence" value="ECO:0007669"/>
    <property type="project" value="UniProtKB-SubCell"/>
</dbReference>
<dbReference type="InterPro" id="IPR051692">
    <property type="entry name" value="OMP-like"/>
</dbReference>
<evidence type="ECO:0000259" key="7">
    <source>
        <dbReference type="Pfam" id="PF13505"/>
    </source>
</evidence>
<keyword evidence="4" id="KW-0998">Cell outer membrane</keyword>
<dbReference type="SUPFAM" id="SSF56925">
    <property type="entry name" value="OMPA-like"/>
    <property type="match status" value="1"/>
</dbReference>
<gene>
    <name evidence="8" type="ORF">DK389_10745</name>
</gene>
<evidence type="ECO:0000256" key="4">
    <source>
        <dbReference type="ARBA" id="ARBA00023237"/>
    </source>
</evidence>
<dbReference type="InterPro" id="IPR027385">
    <property type="entry name" value="Beta-barrel_OMP"/>
</dbReference>